<dbReference type="EMBL" id="KB908930">
    <property type="protein sequence ID" value="EOB14606.1"/>
    <property type="molecule type" value="Genomic_DNA"/>
</dbReference>
<gene>
    <name evidence="6" type="ORF">NBO_22g0008</name>
</gene>
<evidence type="ECO:0008006" key="8">
    <source>
        <dbReference type="Google" id="ProtNLM"/>
    </source>
</evidence>
<evidence type="ECO:0000313" key="7">
    <source>
        <dbReference type="Proteomes" id="UP000016927"/>
    </source>
</evidence>
<feature type="transmembrane region" description="Helical" evidence="5">
    <location>
        <begin position="109"/>
        <end position="126"/>
    </location>
</feature>
<sequence length="144" mass="17320">MVEAGVSQNISWVLQKGSWFIHIIFTVIIKLTFTIFLSENTGWQVTAIMYNLLTFFFFHWRVGDPFSAEYRNCTFWEQLNEQEVDTTHVRFLALYPAILFFIVNKIVDWNLYLFFICSVTLFMVIIPKLRFMHLRRIFGYRSHN</sequence>
<dbReference type="InterPro" id="IPR007203">
    <property type="entry name" value="ORMDL"/>
</dbReference>
<proteinExistence type="predicted"/>
<dbReference type="VEuPathDB" id="MicrosporidiaDB:NBO_22g0008"/>
<dbReference type="HOGENOM" id="CLU_072117_4_0_1"/>
<keyword evidence="2 5" id="KW-0812">Transmembrane</keyword>
<dbReference type="Pfam" id="PF04061">
    <property type="entry name" value="ORMDL"/>
    <property type="match status" value="1"/>
</dbReference>
<dbReference type="OrthoDB" id="1932233at2759"/>
<keyword evidence="7" id="KW-1185">Reference proteome</keyword>
<feature type="transmembrane region" description="Helical" evidence="5">
    <location>
        <begin position="45"/>
        <end position="62"/>
    </location>
</feature>
<keyword evidence="4 5" id="KW-0472">Membrane</keyword>
<evidence type="ECO:0000256" key="2">
    <source>
        <dbReference type="ARBA" id="ARBA00022692"/>
    </source>
</evidence>
<dbReference type="Proteomes" id="UP000016927">
    <property type="component" value="Unassembled WGS sequence"/>
</dbReference>
<keyword evidence="3 5" id="KW-1133">Transmembrane helix</keyword>
<organism evidence="6 7">
    <name type="scientific">Nosema bombycis (strain CQ1 / CVCC 102059)</name>
    <name type="common">Microsporidian parasite</name>
    <name type="synonym">Pebrine of silkworm</name>
    <dbReference type="NCBI Taxonomy" id="578461"/>
    <lineage>
        <taxon>Eukaryota</taxon>
        <taxon>Fungi</taxon>
        <taxon>Fungi incertae sedis</taxon>
        <taxon>Microsporidia</taxon>
        <taxon>Nosematidae</taxon>
        <taxon>Nosema</taxon>
    </lineage>
</organism>
<protein>
    <recommendedName>
        <fullName evidence="8">ORM1-like protein 2</fullName>
    </recommendedName>
</protein>
<evidence type="ECO:0000256" key="4">
    <source>
        <dbReference type="ARBA" id="ARBA00023136"/>
    </source>
</evidence>
<reference evidence="6 7" key="1">
    <citation type="journal article" date="2013" name="BMC Genomics">
        <title>Comparative genomics of parasitic silkworm microsporidia reveal an association between genome expansion and host adaptation.</title>
        <authorList>
            <person name="Pan G."/>
            <person name="Xu J."/>
            <person name="Li T."/>
            <person name="Xia Q."/>
            <person name="Liu S.L."/>
            <person name="Zhang G."/>
            <person name="Li S."/>
            <person name="Li C."/>
            <person name="Liu H."/>
            <person name="Yang L."/>
            <person name="Liu T."/>
            <person name="Zhang X."/>
            <person name="Wu Z."/>
            <person name="Fan W."/>
            <person name="Dang X."/>
            <person name="Xiang H."/>
            <person name="Tao M."/>
            <person name="Li Y."/>
            <person name="Hu J."/>
            <person name="Li Z."/>
            <person name="Lin L."/>
            <person name="Luo J."/>
            <person name="Geng L."/>
            <person name="Wang L."/>
            <person name="Long M."/>
            <person name="Wan Y."/>
            <person name="He N."/>
            <person name="Zhang Z."/>
            <person name="Lu C."/>
            <person name="Keeling P.J."/>
            <person name="Wang J."/>
            <person name="Xiang Z."/>
            <person name="Zhou Z."/>
        </authorList>
    </citation>
    <scope>NUCLEOTIDE SEQUENCE [LARGE SCALE GENOMIC DNA]</scope>
    <source>
        <strain evidence="7">CQ1 / CVCC 102059</strain>
    </source>
</reference>
<evidence type="ECO:0000256" key="1">
    <source>
        <dbReference type="ARBA" id="ARBA00004141"/>
    </source>
</evidence>
<feature type="transmembrane region" description="Helical" evidence="5">
    <location>
        <begin position="19"/>
        <end position="38"/>
    </location>
</feature>
<dbReference type="OMA" id="WTAYILI"/>
<evidence type="ECO:0000256" key="3">
    <source>
        <dbReference type="ARBA" id="ARBA00022989"/>
    </source>
</evidence>
<evidence type="ECO:0000313" key="6">
    <source>
        <dbReference type="EMBL" id="EOB14606.1"/>
    </source>
</evidence>
<dbReference type="STRING" id="578461.R0KUR0"/>
<dbReference type="GO" id="GO:0005789">
    <property type="term" value="C:endoplasmic reticulum membrane"/>
    <property type="evidence" value="ECO:0007669"/>
    <property type="project" value="InterPro"/>
</dbReference>
<dbReference type="PANTHER" id="PTHR12665">
    <property type="entry name" value="ORMDL PROTEINS"/>
    <property type="match status" value="1"/>
</dbReference>
<dbReference type="AlphaFoldDB" id="R0KUR0"/>
<name>R0KUR0_NOSB1</name>
<accession>R0KUR0</accession>
<comment type="subcellular location">
    <subcellularLocation>
        <location evidence="1">Membrane</location>
        <topology evidence="1">Multi-pass membrane protein</topology>
    </subcellularLocation>
</comment>
<evidence type="ECO:0000256" key="5">
    <source>
        <dbReference type="SAM" id="Phobius"/>
    </source>
</evidence>